<keyword evidence="4" id="KW-1185">Reference proteome</keyword>
<dbReference type="Proteomes" id="UP000501568">
    <property type="component" value="Chromosome"/>
</dbReference>
<evidence type="ECO:0000313" key="3">
    <source>
        <dbReference type="EMBL" id="QIG81042.1"/>
    </source>
</evidence>
<feature type="chain" id="PRO_5026256212" description="Porin" evidence="2">
    <location>
        <begin position="28"/>
        <end position="468"/>
    </location>
</feature>
<keyword evidence="1" id="KW-0175">Coiled coil</keyword>
<sequence length="468" mass="48517">MYPMTMRAALLACGAATAVATIPAAHAQTAGQSAREAALEARLARLEARVAALTEQLAAARAEQAPAPRAPSVPAASAPTALPVAVASARPAPAAPPATTSGTRVTLSGFIKFNASVSRYADGAIAANSGGRDFYVPGTIPVGGTSEGASTEFSAKQTRLVAGLTTPVDGETLSGLVEIDFQSSPGAGNARITNAYAPALRRTWLSYRGFLAGQEWTNFQYLPALPETTDFLGPSEGTVFVRQAQLRYTHKLADRMSLSVAAENPATTVAIAGSAAVVEAGTDRAPDLTARFTADIGGGSQLSLAGVSRWLTSDQSGMHDDGFGWGVSAAGKLRFGPAGRHDLRFMVTHGRGIGRYVGLNLAPDAILVPGAQPRLETVGVTAGFAALRIGWTPSLRSNLGASYQTIDYPSGFATPNANASAWSAMANLFYTPLDHLDLGIELRRGERELVSGAAGTLERLEVSARYGF</sequence>
<evidence type="ECO:0008006" key="5">
    <source>
        <dbReference type="Google" id="ProtNLM"/>
    </source>
</evidence>
<dbReference type="InterPro" id="IPR045748">
    <property type="entry name" value="DcaP"/>
</dbReference>
<feature type="coiled-coil region" evidence="1">
    <location>
        <begin position="36"/>
        <end position="63"/>
    </location>
</feature>
<gene>
    <name evidence="3" type="ORF">G5C33_15460</name>
</gene>
<protein>
    <recommendedName>
        <fullName evidence="5">Porin</fullName>
    </recommendedName>
</protein>
<feature type="signal peptide" evidence="2">
    <location>
        <begin position="1"/>
        <end position="27"/>
    </location>
</feature>
<dbReference type="AlphaFoldDB" id="A0A6G6Y7X4"/>
<proteinExistence type="predicted"/>
<evidence type="ECO:0000313" key="4">
    <source>
        <dbReference type="Proteomes" id="UP000501568"/>
    </source>
</evidence>
<organism evidence="3 4">
    <name type="scientific">Stakelama tenebrarum</name>
    <dbReference type="NCBI Taxonomy" id="2711215"/>
    <lineage>
        <taxon>Bacteria</taxon>
        <taxon>Pseudomonadati</taxon>
        <taxon>Pseudomonadota</taxon>
        <taxon>Alphaproteobacteria</taxon>
        <taxon>Sphingomonadales</taxon>
        <taxon>Sphingomonadaceae</taxon>
        <taxon>Stakelama</taxon>
    </lineage>
</organism>
<evidence type="ECO:0000256" key="1">
    <source>
        <dbReference type="SAM" id="Coils"/>
    </source>
</evidence>
<dbReference type="SUPFAM" id="SSF56935">
    <property type="entry name" value="Porins"/>
    <property type="match status" value="1"/>
</dbReference>
<dbReference type="KEGG" id="spzr:G5C33_15460"/>
<reference evidence="3 4" key="1">
    <citation type="submission" date="2020-02" db="EMBL/GenBank/DDBJ databases">
        <authorList>
            <person name="Zheng R.K."/>
            <person name="Sun C.M."/>
        </authorList>
    </citation>
    <scope>NUCLEOTIDE SEQUENCE [LARGE SCALE GENOMIC DNA]</scope>
    <source>
        <strain evidence="4">zrk23</strain>
    </source>
</reference>
<accession>A0A6G6Y7X4</accession>
<evidence type="ECO:0000256" key="2">
    <source>
        <dbReference type="SAM" id="SignalP"/>
    </source>
</evidence>
<dbReference type="EMBL" id="CP049109">
    <property type="protein sequence ID" value="QIG81042.1"/>
    <property type="molecule type" value="Genomic_DNA"/>
</dbReference>
<dbReference type="RefSeq" id="WP_165327969.1">
    <property type="nucleotide sequence ID" value="NZ_CP049109.1"/>
</dbReference>
<dbReference type="Pfam" id="PF19577">
    <property type="entry name" value="DcaP"/>
    <property type="match status" value="1"/>
</dbReference>
<keyword evidence="2" id="KW-0732">Signal</keyword>
<name>A0A6G6Y7X4_9SPHN</name>